<dbReference type="EMBL" id="LR590464">
    <property type="protein sequence ID" value="VTP65057.1"/>
    <property type="molecule type" value="Genomic_DNA"/>
</dbReference>
<sequence>MNADPVQRQKADLPWLIRGGDIKDAQPGAPASVLYVADRLPHLAGVVDLFIRKAGIGKQVPGVDHQQQVVMGLKMYVPGAGRRGHIACGPRVFRVAHINNRKALRHHMADIGKAAMHHQLHAVRASALVAVADQPHIAAVFGGG</sequence>
<protein>
    <submittedName>
        <fullName evidence="1">Uncharacterized protein</fullName>
    </submittedName>
</protein>
<accession>A0A4U9HLP1</accession>
<gene>
    <name evidence="1" type="ORF">NCTC13032_01818</name>
</gene>
<proteinExistence type="predicted"/>
<name>A0A4U9HLP1_9ENTR</name>
<dbReference type="AlphaFoldDB" id="A0A4U9HLP1"/>
<reference evidence="1 2" key="1">
    <citation type="submission" date="2019-05" db="EMBL/GenBank/DDBJ databases">
        <authorList>
            <consortium name="Pathogen Informatics"/>
        </authorList>
    </citation>
    <scope>NUCLEOTIDE SEQUENCE [LARGE SCALE GENOMIC DNA]</scope>
    <source>
        <strain evidence="1 2">NCTC13032</strain>
    </source>
</reference>
<evidence type="ECO:0000313" key="2">
    <source>
        <dbReference type="Proteomes" id="UP000310719"/>
    </source>
</evidence>
<organism evidence="1 2">
    <name type="scientific">Leclercia adecarboxylata</name>
    <dbReference type="NCBI Taxonomy" id="83655"/>
    <lineage>
        <taxon>Bacteria</taxon>
        <taxon>Pseudomonadati</taxon>
        <taxon>Pseudomonadota</taxon>
        <taxon>Gammaproteobacteria</taxon>
        <taxon>Enterobacterales</taxon>
        <taxon>Enterobacteriaceae</taxon>
        <taxon>Leclercia</taxon>
    </lineage>
</organism>
<dbReference type="Proteomes" id="UP000310719">
    <property type="component" value="Chromosome"/>
</dbReference>
<evidence type="ECO:0000313" key="1">
    <source>
        <dbReference type="EMBL" id="VTP65057.1"/>
    </source>
</evidence>